<dbReference type="Gene3D" id="3.40.50.360">
    <property type="match status" value="1"/>
</dbReference>
<keyword evidence="3" id="KW-1185">Reference proteome</keyword>
<reference evidence="3" key="1">
    <citation type="journal article" date="2019" name="Int. J. Syst. Evol. Microbiol.">
        <title>The Global Catalogue of Microorganisms (GCM) 10K type strain sequencing project: providing services to taxonomists for standard genome sequencing and annotation.</title>
        <authorList>
            <consortium name="The Broad Institute Genomics Platform"/>
            <consortium name="The Broad Institute Genome Sequencing Center for Infectious Disease"/>
            <person name="Wu L."/>
            <person name="Ma J."/>
        </authorList>
    </citation>
    <scope>NUCLEOTIDE SEQUENCE [LARGE SCALE GENOMIC DNA]</scope>
    <source>
        <strain evidence="3">CCUG 43117</strain>
    </source>
</reference>
<dbReference type="EMBL" id="JBHSLU010000123">
    <property type="protein sequence ID" value="MFC5508814.1"/>
    <property type="molecule type" value="Genomic_DNA"/>
</dbReference>
<dbReference type="GO" id="GO:0016491">
    <property type="term" value="F:oxidoreductase activity"/>
    <property type="evidence" value="ECO:0007669"/>
    <property type="project" value="UniProtKB-KW"/>
</dbReference>
<proteinExistence type="predicted"/>
<evidence type="ECO:0000313" key="3">
    <source>
        <dbReference type="Proteomes" id="UP001596060"/>
    </source>
</evidence>
<evidence type="ECO:0000259" key="1">
    <source>
        <dbReference type="Pfam" id="PF03358"/>
    </source>
</evidence>
<dbReference type="PANTHER" id="PTHR30543:SF21">
    <property type="entry name" value="NAD(P)H-DEPENDENT FMN REDUCTASE LOT6"/>
    <property type="match status" value="1"/>
</dbReference>
<protein>
    <submittedName>
        <fullName evidence="2">NADPH-dependent FMN reductase</fullName>
        <ecNumber evidence="2">1.-.-.-</ecNumber>
    </submittedName>
</protein>
<dbReference type="InterPro" id="IPR050712">
    <property type="entry name" value="NAD(P)H-dep_reductase"/>
</dbReference>
<evidence type="ECO:0000313" key="2">
    <source>
        <dbReference type="EMBL" id="MFC5508814.1"/>
    </source>
</evidence>
<comment type="caution">
    <text evidence="2">The sequence shown here is derived from an EMBL/GenBank/DDBJ whole genome shotgun (WGS) entry which is preliminary data.</text>
</comment>
<organism evidence="2 3">
    <name type="scientific">Bosea massiliensis</name>
    <dbReference type="NCBI Taxonomy" id="151419"/>
    <lineage>
        <taxon>Bacteria</taxon>
        <taxon>Pseudomonadati</taxon>
        <taxon>Pseudomonadota</taxon>
        <taxon>Alphaproteobacteria</taxon>
        <taxon>Hyphomicrobiales</taxon>
        <taxon>Boseaceae</taxon>
        <taxon>Bosea</taxon>
    </lineage>
</organism>
<sequence length="184" mass="19312">MAPFKLVVIVGSNRKASINRKLAGALAKLGEGAFTASFASIDDLPMYNQDLEVGAWPETATRLKDAIAAADAVLVVTPEHNRSIPAVLKNAIDWASRPPGKGVWGGKPAAIIGTSPGGVGTACAQQHLRDILGNQGALVMGGQMFITWKEGLVDEAGVVTVEATRDFLRTFMERFAALVGKLTG</sequence>
<dbReference type="RefSeq" id="WP_067253414.1">
    <property type="nucleotide sequence ID" value="NZ_JBHSLU010000123.1"/>
</dbReference>
<accession>A0ABW0P839</accession>
<dbReference type="EC" id="1.-.-.-" evidence="2"/>
<dbReference type="SUPFAM" id="SSF52218">
    <property type="entry name" value="Flavoproteins"/>
    <property type="match status" value="1"/>
</dbReference>
<name>A0ABW0P839_9HYPH</name>
<dbReference type="Proteomes" id="UP001596060">
    <property type="component" value="Unassembled WGS sequence"/>
</dbReference>
<keyword evidence="2" id="KW-0560">Oxidoreductase</keyword>
<dbReference type="InterPro" id="IPR005025">
    <property type="entry name" value="FMN_Rdtase-like_dom"/>
</dbReference>
<dbReference type="Pfam" id="PF03358">
    <property type="entry name" value="FMN_red"/>
    <property type="match status" value="1"/>
</dbReference>
<dbReference type="InterPro" id="IPR029039">
    <property type="entry name" value="Flavoprotein-like_sf"/>
</dbReference>
<feature type="domain" description="NADPH-dependent FMN reductase-like" evidence="1">
    <location>
        <begin position="5"/>
        <end position="145"/>
    </location>
</feature>
<dbReference type="PANTHER" id="PTHR30543">
    <property type="entry name" value="CHROMATE REDUCTASE"/>
    <property type="match status" value="1"/>
</dbReference>
<gene>
    <name evidence="2" type="ORF">ACFPN9_26630</name>
</gene>